<dbReference type="InterPro" id="IPR001202">
    <property type="entry name" value="WW_dom"/>
</dbReference>
<dbReference type="PROSITE" id="PS50020">
    <property type="entry name" value="WW_DOMAIN_2"/>
    <property type="match status" value="1"/>
</dbReference>
<gene>
    <name evidence="3" type="primary">AlNc14C21G2206</name>
    <name evidence="3" type="ORF">ALNC14_025750</name>
</gene>
<evidence type="ECO:0000313" key="3">
    <source>
        <dbReference type="EMBL" id="CCA16432.1"/>
    </source>
</evidence>
<reference evidence="3" key="2">
    <citation type="submission" date="2011-02" db="EMBL/GenBank/DDBJ databases">
        <authorList>
            <person name="MacLean D."/>
        </authorList>
    </citation>
    <scope>NUCLEOTIDE SEQUENCE</scope>
</reference>
<evidence type="ECO:0000259" key="2">
    <source>
        <dbReference type="PROSITE" id="PS50020"/>
    </source>
</evidence>
<dbReference type="AlphaFoldDB" id="F0W5P1"/>
<dbReference type="CDD" id="cd00201">
    <property type="entry name" value="WW"/>
    <property type="match status" value="1"/>
</dbReference>
<dbReference type="SMART" id="SM00456">
    <property type="entry name" value="WW"/>
    <property type="match status" value="1"/>
</dbReference>
<dbReference type="InterPro" id="IPR036020">
    <property type="entry name" value="WW_dom_sf"/>
</dbReference>
<dbReference type="Gene3D" id="2.20.70.10">
    <property type="match status" value="1"/>
</dbReference>
<sequence>MKIDYSISSLLMTSTSWKHSVSTNSDAVIDELLTTQHSIILELKKSDHRQLRCKENADRQVAGFSKSVYQKLWYKSHTTEIPISHSTKGALSDELPKEDHDDSFAPDRLDTVQKGLRPFYAPLDEISSAVCDICKGFRKVERDSEDLPILPTPWTEHHLDGTNDTYYYNADSGQVCWTPPAGTNPVGLVVFKETKSVLKVCRCALSLDRRLQLLQKFEDHARETIRMRREKQTRMLNGALHALVHNIASN</sequence>
<feature type="compositionally biased region" description="Basic and acidic residues" evidence="1">
    <location>
        <begin position="94"/>
        <end position="107"/>
    </location>
</feature>
<dbReference type="EMBL" id="FR824066">
    <property type="protein sequence ID" value="CCA16432.1"/>
    <property type="molecule type" value="Genomic_DNA"/>
</dbReference>
<reference evidence="3" key="1">
    <citation type="journal article" date="2011" name="PLoS Biol.">
        <title>Gene gain and loss during evolution of obligate parasitism in the white rust pathogen of Arabidopsis thaliana.</title>
        <authorList>
            <person name="Kemen E."/>
            <person name="Gardiner A."/>
            <person name="Schultz-Larsen T."/>
            <person name="Kemen A.C."/>
            <person name="Balmuth A.L."/>
            <person name="Robert-Seilaniantz A."/>
            <person name="Bailey K."/>
            <person name="Holub E."/>
            <person name="Studholme D.J."/>
            <person name="Maclean D."/>
            <person name="Jones J.D."/>
        </authorList>
    </citation>
    <scope>NUCLEOTIDE SEQUENCE</scope>
</reference>
<dbReference type="SUPFAM" id="SSF51045">
    <property type="entry name" value="WW domain"/>
    <property type="match status" value="1"/>
</dbReference>
<protein>
    <submittedName>
        <fullName evidence="3">Uncharacterized protein AlNc14C21G2206</fullName>
    </submittedName>
</protein>
<organism evidence="3">
    <name type="scientific">Albugo laibachii Nc14</name>
    <dbReference type="NCBI Taxonomy" id="890382"/>
    <lineage>
        <taxon>Eukaryota</taxon>
        <taxon>Sar</taxon>
        <taxon>Stramenopiles</taxon>
        <taxon>Oomycota</taxon>
        <taxon>Peronosporomycetes</taxon>
        <taxon>Albuginales</taxon>
        <taxon>Albuginaceae</taxon>
        <taxon>Albugo</taxon>
    </lineage>
</organism>
<proteinExistence type="predicted"/>
<evidence type="ECO:0000256" key="1">
    <source>
        <dbReference type="SAM" id="MobiDB-lite"/>
    </source>
</evidence>
<name>F0W5P1_9STRA</name>
<dbReference type="HOGENOM" id="CLU_1112984_0_0_1"/>
<feature type="domain" description="WW" evidence="2">
    <location>
        <begin position="148"/>
        <end position="182"/>
    </location>
</feature>
<accession>F0W5P1</accession>
<feature type="region of interest" description="Disordered" evidence="1">
    <location>
        <begin position="85"/>
        <end position="107"/>
    </location>
</feature>